<accession>A0A5N4ASW1</accession>
<name>A0A5N4ASW1_PHOPY</name>
<sequence>KGLVTSEPLKNSDTSGRKFDKRSGTRTIEKLRQMDRNSVIGLVPEPLKNSDTSRRKF</sequence>
<dbReference type="Proteomes" id="UP000327044">
    <property type="component" value="Unassembled WGS sequence"/>
</dbReference>
<dbReference type="InParanoid" id="A0A5N4ASW1"/>
<dbReference type="AlphaFoldDB" id="A0A5N4ASW1"/>
<organism evidence="2 3">
    <name type="scientific">Photinus pyralis</name>
    <name type="common">Common eastern firefly</name>
    <name type="synonym">Lampyris pyralis</name>
    <dbReference type="NCBI Taxonomy" id="7054"/>
    <lineage>
        <taxon>Eukaryota</taxon>
        <taxon>Metazoa</taxon>
        <taxon>Ecdysozoa</taxon>
        <taxon>Arthropoda</taxon>
        <taxon>Hexapoda</taxon>
        <taxon>Insecta</taxon>
        <taxon>Pterygota</taxon>
        <taxon>Neoptera</taxon>
        <taxon>Endopterygota</taxon>
        <taxon>Coleoptera</taxon>
        <taxon>Polyphaga</taxon>
        <taxon>Elateriformia</taxon>
        <taxon>Elateroidea</taxon>
        <taxon>Lampyridae</taxon>
        <taxon>Lampyrinae</taxon>
        <taxon>Photinus</taxon>
    </lineage>
</organism>
<reference evidence="2 3" key="1">
    <citation type="journal article" date="2018" name="Elife">
        <title>Firefly genomes illuminate parallel origins of bioluminescence in beetles.</title>
        <authorList>
            <person name="Fallon T.R."/>
            <person name="Lower S.E."/>
            <person name="Chang C.H."/>
            <person name="Bessho-Uehara M."/>
            <person name="Martin G.J."/>
            <person name="Bewick A.J."/>
            <person name="Behringer M."/>
            <person name="Debat H.J."/>
            <person name="Wong I."/>
            <person name="Day J.C."/>
            <person name="Suvorov A."/>
            <person name="Silva C.J."/>
            <person name="Stanger-Hall K.F."/>
            <person name="Hall D.W."/>
            <person name="Schmitz R.J."/>
            <person name="Nelson D.R."/>
            <person name="Lewis S.M."/>
            <person name="Shigenobu S."/>
            <person name="Bybee S.M."/>
            <person name="Larracuente A.M."/>
            <person name="Oba Y."/>
            <person name="Weng J.K."/>
        </authorList>
    </citation>
    <scope>NUCLEOTIDE SEQUENCE [LARGE SCALE GENOMIC DNA]</scope>
    <source>
        <strain evidence="2">1611_PpyrPB1</strain>
        <tissue evidence="2">Whole body</tissue>
    </source>
</reference>
<feature type="compositionally biased region" description="Basic and acidic residues" evidence="1">
    <location>
        <begin position="15"/>
        <end position="35"/>
    </location>
</feature>
<keyword evidence="3" id="KW-1185">Reference proteome</keyword>
<feature type="non-terminal residue" evidence="2">
    <location>
        <position position="57"/>
    </location>
</feature>
<gene>
    <name evidence="2" type="ORF">PPYR_06139</name>
</gene>
<evidence type="ECO:0000313" key="3">
    <source>
        <dbReference type="Proteomes" id="UP000327044"/>
    </source>
</evidence>
<proteinExistence type="predicted"/>
<feature type="non-terminal residue" evidence="2">
    <location>
        <position position="1"/>
    </location>
</feature>
<dbReference type="EMBL" id="VVIM01000004">
    <property type="protein sequence ID" value="KAB0800399.1"/>
    <property type="molecule type" value="Genomic_DNA"/>
</dbReference>
<feature type="region of interest" description="Disordered" evidence="1">
    <location>
        <begin position="1"/>
        <end position="37"/>
    </location>
</feature>
<protein>
    <submittedName>
        <fullName evidence="2">Uncharacterized protein</fullName>
    </submittedName>
</protein>
<evidence type="ECO:0000313" key="2">
    <source>
        <dbReference type="EMBL" id="KAB0800399.1"/>
    </source>
</evidence>
<evidence type="ECO:0000256" key="1">
    <source>
        <dbReference type="SAM" id="MobiDB-lite"/>
    </source>
</evidence>
<comment type="caution">
    <text evidence="2">The sequence shown here is derived from an EMBL/GenBank/DDBJ whole genome shotgun (WGS) entry which is preliminary data.</text>
</comment>